<evidence type="ECO:0000313" key="6">
    <source>
        <dbReference type="EMBL" id="GLJ59749.1"/>
    </source>
</evidence>
<protein>
    <recommendedName>
        <fullName evidence="1">ADP-ribosyl cyclase/cyclic ADP-ribose hydrolase</fullName>
        <ecNumber evidence="1">3.2.2.6</ecNumber>
    </recommendedName>
</protein>
<keyword evidence="3" id="KW-0520">NAD</keyword>
<accession>A0AAD3NTR8</accession>
<dbReference type="InterPro" id="IPR035897">
    <property type="entry name" value="Toll_tir_struct_dom_sf"/>
</dbReference>
<evidence type="ECO:0000256" key="1">
    <source>
        <dbReference type="ARBA" id="ARBA00011982"/>
    </source>
</evidence>
<dbReference type="SUPFAM" id="SSF52200">
    <property type="entry name" value="Toll/Interleukin receptor TIR domain"/>
    <property type="match status" value="1"/>
</dbReference>
<evidence type="ECO:0000256" key="3">
    <source>
        <dbReference type="ARBA" id="ARBA00023027"/>
    </source>
</evidence>
<evidence type="ECO:0000256" key="4">
    <source>
        <dbReference type="ARBA" id="ARBA00047304"/>
    </source>
</evidence>
<dbReference type="PROSITE" id="PS50104">
    <property type="entry name" value="TIR"/>
    <property type="match status" value="1"/>
</dbReference>
<dbReference type="SMART" id="SM00255">
    <property type="entry name" value="TIR"/>
    <property type="match status" value="1"/>
</dbReference>
<feature type="domain" description="TIR" evidence="5">
    <location>
        <begin position="40"/>
        <end position="201"/>
    </location>
</feature>
<evidence type="ECO:0000259" key="5">
    <source>
        <dbReference type="PROSITE" id="PS50104"/>
    </source>
</evidence>
<reference evidence="6" key="1">
    <citation type="submission" date="2022-12" db="EMBL/GenBank/DDBJ databases">
        <title>Chromosome-Level Genome Assembly of Japanese Cedar (Cryptomeriajaponica D. Don).</title>
        <authorList>
            <person name="Fujino T."/>
            <person name="Yamaguchi K."/>
            <person name="Yokoyama T."/>
            <person name="Hamanaka T."/>
            <person name="Harazono Y."/>
            <person name="Kamada H."/>
            <person name="Kobayashi W."/>
            <person name="Ujino-Ihara T."/>
            <person name="Uchiyama K."/>
            <person name="Matsumoto A."/>
            <person name="Izuno A."/>
            <person name="Tsumura Y."/>
            <person name="Toyoda A."/>
            <person name="Shigenobu S."/>
            <person name="Moriguchi Y."/>
            <person name="Ueno S."/>
            <person name="Kasahara M."/>
        </authorList>
    </citation>
    <scope>NUCLEOTIDE SEQUENCE</scope>
</reference>
<dbReference type="EC" id="3.2.2.6" evidence="1"/>
<dbReference type="Pfam" id="PF13676">
    <property type="entry name" value="TIR_2"/>
    <property type="match status" value="1"/>
</dbReference>
<dbReference type="Proteomes" id="UP001234787">
    <property type="component" value="Unassembled WGS sequence"/>
</dbReference>
<comment type="caution">
    <text evidence="6">The sequence shown here is derived from an EMBL/GenBank/DDBJ whole genome shotgun (WGS) entry which is preliminary data.</text>
</comment>
<evidence type="ECO:0000313" key="7">
    <source>
        <dbReference type="Proteomes" id="UP001234787"/>
    </source>
</evidence>
<dbReference type="AlphaFoldDB" id="A0AAD3NTR8"/>
<keyword evidence="2" id="KW-0378">Hydrolase</keyword>
<sequence>MFRGFFFRRESSNAVLSAREEREATMRPAQRYGEGRNVSLARDVFLCHSGKQKIPVRKLHEELTNKGVSCFFDDDPQSLPLAEKFPARIFEAAKKCRIAVLVISKDFVHSKWPMQELSAFFKAKGSGKNPHMKILPLFFMISPKSLSEITEDNQAWKELGISTKIRAEWHGALKKVRSIKGLVFKEVEDLVGFTDKVVEAICSLLLPHIPSSMQGHARQDQVLHGFASIPSTSSSTSFSFNNCYGRCCSRRKWGFFLQELWVFIICDTHYLKKNCN</sequence>
<name>A0AAD3NTR8_CRYJA</name>
<keyword evidence="7" id="KW-1185">Reference proteome</keyword>
<dbReference type="GO" id="GO:0061809">
    <property type="term" value="F:NAD+ nucleosidase activity, cyclic ADP-ribose generating"/>
    <property type="evidence" value="ECO:0007669"/>
    <property type="project" value="UniProtKB-EC"/>
</dbReference>
<comment type="catalytic activity">
    <reaction evidence="4">
        <text>NAD(+) + H2O = ADP-D-ribose + nicotinamide + H(+)</text>
        <dbReference type="Rhea" id="RHEA:16301"/>
        <dbReference type="ChEBI" id="CHEBI:15377"/>
        <dbReference type="ChEBI" id="CHEBI:15378"/>
        <dbReference type="ChEBI" id="CHEBI:17154"/>
        <dbReference type="ChEBI" id="CHEBI:57540"/>
        <dbReference type="ChEBI" id="CHEBI:57967"/>
        <dbReference type="EC" id="3.2.2.6"/>
    </reaction>
    <physiologicalReaction direction="left-to-right" evidence="4">
        <dbReference type="Rhea" id="RHEA:16302"/>
    </physiologicalReaction>
</comment>
<gene>
    <name evidence="6" type="ORF">SUGI_1521830</name>
</gene>
<organism evidence="6 7">
    <name type="scientific">Cryptomeria japonica</name>
    <name type="common">Japanese cedar</name>
    <name type="synonym">Cupressus japonica</name>
    <dbReference type="NCBI Taxonomy" id="3369"/>
    <lineage>
        <taxon>Eukaryota</taxon>
        <taxon>Viridiplantae</taxon>
        <taxon>Streptophyta</taxon>
        <taxon>Embryophyta</taxon>
        <taxon>Tracheophyta</taxon>
        <taxon>Spermatophyta</taxon>
        <taxon>Pinopsida</taxon>
        <taxon>Pinidae</taxon>
        <taxon>Conifers II</taxon>
        <taxon>Cupressales</taxon>
        <taxon>Cupressaceae</taxon>
        <taxon>Cryptomeria</taxon>
    </lineage>
</organism>
<dbReference type="EMBL" id="BSEH01001357">
    <property type="protein sequence ID" value="GLJ59749.1"/>
    <property type="molecule type" value="Genomic_DNA"/>
</dbReference>
<proteinExistence type="predicted"/>
<dbReference type="PANTHER" id="PTHR32009">
    <property type="entry name" value="TMV RESISTANCE PROTEIN N-LIKE"/>
    <property type="match status" value="1"/>
</dbReference>
<evidence type="ECO:0000256" key="2">
    <source>
        <dbReference type="ARBA" id="ARBA00022801"/>
    </source>
</evidence>
<dbReference type="InterPro" id="IPR000157">
    <property type="entry name" value="TIR_dom"/>
</dbReference>
<dbReference type="Gene3D" id="3.40.50.10140">
    <property type="entry name" value="Toll/interleukin-1 receptor homology (TIR) domain"/>
    <property type="match status" value="1"/>
</dbReference>
<dbReference type="PANTHER" id="PTHR32009:SF39">
    <property type="entry name" value="TIR DOMAIN-CONTAINING PROTEIN"/>
    <property type="match status" value="1"/>
</dbReference>
<dbReference type="GO" id="GO:0007165">
    <property type="term" value="P:signal transduction"/>
    <property type="evidence" value="ECO:0007669"/>
    <property type="project" value="InterPro"/>
</dbReference>